<dbReference type="Pfam" id="PF12705">
    <property type="entry name" value="PDDEXK_1"/>
    <property type="match status" value="1"/>
</dbReference>
<evidence type="ECO:0000256" key="16">
    <source>
        <dbReference type="SAM" id="MobiDB-lite"/>
    </source>
</evidence>
<dbReference type="Gene3D" id="1.10.486.10">
    <property type="entry name" value="PCRA, domain 4"/>
    <property type="match status" value="1"/>
</dbReference>
<evidence type="ECO:0000256" key="9">
    <source>
        <dbReference type="ARBA" id="ARBA00023125"/>
    </source>
</evidence>
<dbReference type="GO" id="GO:0004527">
    <property type="term" value="F:exonuclease activity"/>
    <property type="evidence" value="ECO:0007669"/>
    <property type="project" value="UniProtKB-KW"/>
</dbReference>
<dbReference type="InterPro" id="IPR011604">
    <property type="entry name" value="PDDEXK-like_dom_sf"/>
</dbReference>
<organism evidence="19 20">
    <name type="scientific">Kocuria varians</name>
    <name type="common">Micrococcus varians</name>
    <dbReference type="NCBI Taxonomy" id="1272"/>
    <lineage>
        <taxon>Bacteria</taxon>
        <taxon>Bacillati</taxon>
        <taxon>Actinomycetota</taxon>
        <taxon>Actinomycetes</taxon>
        <taxon>Micrococcales</taxon>
        <taxon>Micrococcaceae</taxon>
        <taxon>Kocuria</taxon>
    </lineage>
</organism>
<evidence type="ECO:0000256" key="8">
    <source>
        <dbReference type="ARBA" id="ARBA00022840"/>
    </source>
</evidence>
<evidence type="ECO:0000256" key="4">
    <source>
        <dbReference type="ARBA" id="ARBA00022763"/>
    </source>
</evidence>
<evidence type="ECO:0000256" key="2">
    <source>
        <dbReference type="ARBA" id="ARBA00022722"/>
    </source>
</evidence>
<evidence type="ECO:0000313" key="20">
    <source>
        <dbReference type="Proteomes" id="UP000216825"/>
    </source>
</evidence>
<evidence type="ECO:0000256" key="5">
    <source>
        <dbReference type="ARBA" id="ARBA00022801"/>
    </source>
</evidence>
<gene>
    <name evidence="19" type="primary">rep</name>
    <name evidence="19" type="ORF">CIB50_0002300</name>
</gene>
<dbReference type="GO" id="GO:0005829">
    <property type="term" value="C:cytosol"/>
    <property type="evidence" value="ECO:0007669"/>
    <property type="project" value="TreeGrafter"/>
</dbReference>
<evidence type="ECO:0000256" key="13">
    <source>
        <dbReference type="ARBA" id="ARBA00034808"/>
    </source>
</evidence>
<evidence type="ECO:0000256" key="3">
    <source>
        <dbReference type="ARBA" id="ARBA00022741"/>
    </source>
</evidence>
<dbReference type="InterPro" id="IPR014017">
    <property type="entry name" value="DNA_helicase_UvrD-like_C"/>
</dbReference>
<feature type="domain" description="UvrD-like helicase ATP-binding" evidence="17">
    <location>
        <begin position="26"/>
        <end position="330"/>
    </location>
</feature>
<dbReference type="PROSITE" id="PS51217">
    <property type="entry name" value="UVRD_HELICASE_CTER"/>
    <property type="match status" value="1"/>
</dbReference>
<dbReference type="PANTHER" id="PTHR11070">
    <property type="entry name" value="UVRD / RECB / PCRA DNA HELICASE FAMILY MEMBER"/>
    <property type="match status" value="1"/>
</dbReference>
<dbReference type="InterPro" id="IPR027417">
    <property type="entry name" value="P-loop_NTPase"/>
</dbReference>
<evidence type="ECO:0000256" key="10">
    <source>
        <dbReference type="ARBA" id="ARBA00023204"/>
    </source>
</evidence>
<keyword evidence="20" id="KW-1185">Reference proteome</keyword>
<evidence type="ECO:0000256" key="11">
    <source>
        <dbReference type="ARBA" id="ARBA00023235"/>
    </source>
</evidence>
<keyword evidence="10" id="KW-0234">DNA repair</keyword>
<dbReference type="RefSeq" id="WP_094394315.1">
    <property type="nucleotide sequence ID" value="NZ_CP059343.1"/>
</dbReference>
<keyword evidence="6 15" id="KW-0347">Helicase</keyword>
<evidence type="ECO:0000256" key="14">
    <source>
        <dbReference type="ARBA" id="ARBA00048988"/>
    </source>
</evidence>
<comment type="similarity">
    <text evidence="1">Belongs to the helicase family. UvrD subfamily.</text>
</comment>
<keyword evidence="2" id="KW-0540">Nuclease</keyword>
<dbReference type="SUPFAM" id="SSF52540">
    <property type="entry name" value="P-loop containing nucleoside triphosphate hydrolases"/>
    <property type="match status" value="1"/>
</dbReference>
<keyword evidence="7" id="KW-0269">Exonuclease</keyword>
<dbReference type="GO" id="GO:0033202">
    <property type="term" value="C:DNA helicase complex"/>
    <property type="evidence" value="ECO:0007669"/>
    <property type="project" value="TreeGrafter"/>
</dbReference>
<keyword evidence="8 15" id="KW-0067">ATP-binding</keyword>
<dbReference type="InterPro" id="IPR013986">
    <property type="entry name" value="DExx_box_DNA_helicase_dom_sf"/>
</dbReference>
<dbReference type="PROSITE" id="PS51198">
    <property type="entry name" value="UVRD_HELICASE_ATP_BIND"/>
    <property type="match status" value="1"/>
</dbReference>
<protein>
    <recommendedName>
        <fullName evidence="13">DNA 3'-5' helicase</fullName>
        <ecNumber evidence="13">5.6.2.4</ecNumber>
    </recommendedName>
</protein>
<dbReference type="Pfam" id="PF00580">
    <property type="entry name" value="UvrD-helicase"/>
    <property type="match status" value="1"/>
</dbReference>
<keyword evidence="9" id="KW-0238">DNA-binding</keyword>
<dbReference type="GO" id="GO:0000725">
    <property type="term" value="P:recombinational repair"/>
    <property type="evidence" value="ECO:0007669"/>
    <property type="project" value="TreeGrafter"/>
</dbReference>
<evidence type="ECO:0000259" key="17">
    <source>
        <dbReference type="PROSITE" id="PS51198"/>
    </source>
</evidence>
<reference evidence="19 20" key="2">
    <citation type="submission" date="2020-07" db="EMBL/GenBank/DDBJ databases">
        <title>Genome of starter culture bacteria Kocuria salsicia reveals its technological properties and safety for usage in meat industry.</title>
        <authorList>
            <person name="Michael M."/>
            <person name="Konstantin K."/>
            <person name="Evgenii K."/>
            <person name="Galina S."/>
            <person name="Oksana K."/>
            <person name="Andrei L."/>
        </authorList>
    </citation>
    <scope>NUCLEOTIDE SEQUENCE [LARGE SCALE GENOMIC DNA]</scope>
    <source>
        <strain evidence="19 20">80</strain>
    </source>
</reference>
<keyword evidence="5 15" id="KW-0378">Hydrolase</keyword>
<dbReference type="Gene3D" id="3.40.50.300">
    <property type="entry name" value="P-loop containing nucleotide triphosphate hydrolases"/>
    <property type="match status" value="3"/>
</dbReference>
<evidence type="ECO:0000256" key="1">
    <source>
        <dbReference type="ARBA" id="ARBA00009922"/>
    </source>
</evidence>
<dbReference type="GO" id="GO:0005524">
    <property type="term" value="F:ATP binding"/>
    <property type="evidence" value="ECO:0007669"/>
    <property type="project" value="UniProtKB-UniRule"/>
</dbReference>
<feature type="domain" description="UvrD-like helicase C-terminal" evidence="18">
    <location>
        <begin position="338"/>
        <end position="725"/>
    </location>
</feature>
<evidence type="ECO:0000256" key="12">
    <source>
        <dbReference type="ARBA" id="ARBA00034617"/>
    </source>
</evidence>
<keyword evidence="11" id="KW-0413">Isomerase</keyword>
<dbReference type="InterPro" id="IPR000212">
    <property type="entry name" value="DNA_helicase_UvrD/REP"/>
</dbReference>
<dbReference type="GO" id="GO:0003677">
    <property type="term" value="F:DNA binding"/>
    <property type="evidence" value="ECO:0007669"/>
    <property type="project" value="UniProtKB-KW"/>
</dbReference>
<feature type="binding site" evidence="15">
    <location>
        <begin position="47"/>
        <end position="54"/>
    </location>
    <ligand>
        <name>ATP</name>
        <dbReference type="ChEBI" id="CHEBI:30616"/>
    </ligand>
</feature>
<dbReference type="AlphaFoldDB" id="A0A7D7L0M3"/>
<dbReference type="InterPro" id="IPR014016">
    <property type="entry name" value="UvrD-like_ATP-bd"/>
</dbReference>
<feature type="region of interest" description="Disordered" evidence="16">
    <location>
        <begin position="460"/>
        <end position="534"/>
    </location>
</feature>
<dbReference type="PANTHER" id="PTHR11070:SF59">
    <property type="entry name" value="DNA 3'-5' HELICASE"/>
    <property type="match status" value="1"/>
</dbReference>
<comment type="catalytic activity">
    <reaction evidence="14">
        <text>ATP + H2O = ADP + phosphate + H(+)</text>
        <dbReference type="Rhea" id="RHEA:13065"/>
        <dbReference type="ChEBI" id="CHEBI:15377"/>
        <dbReference type="ChEBI" id="CHEBI:15378"/>
        <dbReference type="ChEBI" id="CHEBI:30616"/>
        <dbReference type="ChEBI" id="CHEBI:43474"/>
        <dbReference type="ChEBI" id="CHEBI:456216"/>
        <dbReference type="EC" id="5.6.2.4"/>
    </reaction>
</comment>
<reference evidence="20" key="1">
    <citation type="submission" date="2017-08" db="EMBL/GenBank/DDBJ databases">
        <title>Draft Genome Sequence of Kocuria varians 80.</title>
        <authorList>
            <person name="Minaev M."/>
            <person name="Kurbakov K.A."/>
            <person name="Solodovnikova G.I."/>
            <person name="Kuznetsova O.A."/>
            <person name="Lisitsyn A.B."/>
        </authorList>
    </citation>
    <scope>NUCLEOTIDE SEQUENCE [LARGE SCALE GENOMIC DNA]</scope>
    <source>
        <strain evidence="20">80</strain>
    </source>
</reference>
<evidence type="ECO:0000313" key="19">
    <source>
        <dbReference type="EMBL" id="QMS57553.1"/>
    </source>
</evidence>
<dbReference type="Gene3D" id="3.90.320.10">
    <property type="match status" value="1"/>
</dbReference>
<dbReference type="KEGG" id="kvr:CIB50_0002300"/>
<proteinExistence type="inferred from homology"/>
<sequence length="1188" mass="127907">MHTQREASWRVLPPRGVDEAQAPLELDPAQETVVGLAPGHGPVLVLGAPGTGRSTVTVEAVVRRIAAGTDPQRLLVLTPSRESAAALRDRVSRRASATISTPLVRAWQAYAFDVLRRAQAQGLLPGIVTPPVLLSGPEQDAFLAEMMRGHEAGYGSSVVWPAELDQALGTRGFRGQLRELFDRMNEYRVTPEQLAAWAEPLGHPEWRTAAAFRAEYQEIRALRMPSAFDPSELVDRAAKVLEENPEFLAAEQQRLDVVLADDLQEATPSAHRLIGVLTRGRDAVFTADPDTTVQGFRGARPDLLRTLEERVGTPSHPLQRLHLGTSHRMPRQVGLAWQRVARAVSVVAGARVQRAPEHPVGPDGEPHEGSVRVAVFDSPTAQARWCADRFLRLHVLEGVPYREMAVIVRSGSQLSALTRQLAALGVPTTTSAAETPLRDEPAVIPLLNALRILLAAQDRDSGRDGAAELAPVDGEASASGAEVPAPGAAMPPSGDGLRAAAGELSATGDELPPAHDQAPASTDEPVPTADDAPEDLDAEARGTMLTATAAVSLLTSRIGGASPMEVRRIRQKLRGYELRTGGGRTSDDLLVQALTDGVLLELAEVRSDAAARVADMLLEGQNALQEPGATAESVLWALWEASGVAPRWRRRALAGGAESVRADRDLDAVVGLFEAAERFVDQVPGATARAFMEYMDHQELPMDTLAARAPAEDNVSVMTPAGSAGRQWAHVVVAGVQQGVWPNTALRGQLLGTDVLTDALDHGPEQALRLGAVDRLRQVRFDELRQFATAVSRAGESLVVTAVASQDEQPSEFVDLVVGDEGQDTGTVTEHVTAPEPLTLRQLTGTLRRTLTSGASGEHEREAAARLLHEFATVADPVRGAAPDEWWGHAPLSTEEALFDAEEAVRVSPSKIETIHRSPLDWFVAEARATEVTDLSRSLGTLVHDIAENMPEADATELVAELRRRWPTLGMPAGWTGAQELERAEEMLRKFAQYAREMGSKHGRRLAGVEGSFEVLVRDAARDALLTGRVDRLEVDAHGRHVVVDLKTGRSKPSKEDLPEHPQLAAYQVALQAGAGRAMEELSRTEDLHEAHRPERIELPEGVVLAQPGGALLVQLGGSTKAPGVQEQEPLDEEQSWARELITRAAALVAGTRFEARHTAAQESGYGIRCAVPWVCPLCAQGRQVTEK</sequence>
<dbReference type="EMBL" id="CP059343">
    <property type="protein sequence ID" value="QMS57553.1"/>
    <property type="molecule type" value="Genomic_DNA"/>
</dbReference>
<evidence type="ECO:0000256" key="7">
    <source>
        <dbReference type="ARBA" id="ARBA00022839"/>
    </source>
</evidence>
<dbReference type="EC" id="5.6.2.4" evidence="13"/>
<dbReference type="InterPro" id="IPR038726">
    <property type="entry name" value="PDDEXK_AddAB-type"/>
</dbReference>
<keyword evidence="3 15" id="KW-0547">Nucleotide-binding</keyword>
<dbReference type="Proteomes" id="UP000216825">
    <property type="component" value="Chromosome"/>
</dbReference>
<evidence type="ECO:0000259" key="18">
    <source>
        <dbReference type="PROSITE" id="PS51217"/>
    </source>
</evidence>
<dbReference type="GO" id="GO:0043138">
    <property type="term" value="F:3'-5' DNA helicase activity"/>
    <property type="evidence" value="ECO:0007669"/>
    <property type="project" value="UniProtKB-EC"/>
</dbReference>
<comment type="catalytic activity">
    <reaction evidence="12">
        <text>Couples ATP hydrolysis with the unwinding of duplex DNA by translocating in the 3'-5' direction.</text>
        <dbReference type="EC" id="5.6.2.4"/>
    </reaction>
</comment>
<dbReference type="Gene3D" id="1.10.10.160">
    <property type="match status" value="1"/>
</dbReference>
<evidence type="ECO:0000256" key="6">
    <source>
        <dbReference type="ARBA" id="ARBA00022806"/>
    </source>
</evidence>
<keyword evidence="4" id="KW-0227">DNA damage</keyword>
<accession>A0A7D7L0M3</accession>
<name>A0A7D7L0M3_KOCVA</name>
<evidence type="ECO:0000256" key="15">
    <source>
        <dbReference type="PROSITE-ProRule" id="PRU00560"/>
    </source>
</evidence>